<reference evidence="2" key="1">
    <citation type="submission" date="2010-08" db="EMBL/GenBank/DDBJ databases">
        <title>Genome sequence of Parvularcula bermudensis HTCC2503.</title>
        <authorList>
            <person name="Kang D.-M."/>
            <person name="Oh H.-M."/>
            <person name="Cho J.-C."/>
        </authorList>
    </citation>
    <scope>NUCLEOTIDE SEQUENCE [LARGE SCALE GENOMIC DNA]</scope>
    <source>
        <strain evidence="2">ATCC BAA-594 / HTCC2503 / KCTC 12087</strain>
    </source>
</reference>
<dbReference type="InterPro" id="IPR007433">
    <property type="entry name" value="DUF481"/>
</dbReference>
<evidence type="ECO:0000313" key="2">
    <source>
        <dbReference type="Proteomes" id="UP000001302"/>
    </source>
</evidence>
<dbReference type="HOGENOM" id="CLU_058997_5_1_5"/>
<organism evidence="1 2">
    <name type="scientific">Parvularcula bermudensis (strain ATCC BAA-594 / HTCC2503 / KCTC 12087)</name>
    <dbReference type="NCBI Taxonomy" id="314260"/>
    <lineage>
        <taxon>Bacteria</taxon>
        <taxon>Pseudomonadati</taxon>
        <taxon>Pseudomonadota</taxon>
        <taxon>Alphaproteobacteria</taxon>
        <taxon>Parvularculales</taxon>
        <taxon>Parvularculaceae</taxon>
        <taxon>Parvularcula</taxon>
    </lineage>
</organism>
<dbReference type="Proteomes" id="UP000001302">
    <property type="component" value="Chromosome"/>
</dbReference>
<protein>
    <submittedName>
        <fullName evidence="1">Putative salt-induced outer membrane protein</fullName>
    </submittedName>
</protein>
<dbReference type="AlphaFoldDB" id="E0TEV1"/>
<dbReference type="STRING" id="314260.PB2503_07329"/>
<dbReference type="eggNOG" id="COG3137">
    <property type="taxonomic scope" value="Bacteria"/>
</dbReference>
<proteinExistence type="predicted"/>
<gene>
    <name evidence="1" type="ordered locus">PB2503_07329</name>
</gene>
<evidence type="ECO:0000313" key="1">
    <source>
        <dbReference type="EMBL" id="ADM09523.1"/>
    </source>
</evidence>
<sequence>MMMAMAGGLVVKHEPTNGWDGRIEFSASAASGNTETSVLGARFSAKRVFGRFKNSLDAGANYAKATTENADGEEVTSETQDNFFVQYRLDAQTGDRHFAYGRVRYEEDAFSGFDSRWFIGSGFGVEVIAKDNLSWNLLGGPGVRIVSVSETEGEPTEDDGTEVALFAASEVDWTIRDGVTFAQDADATLAEANTTLANEFTLTTALTDRLSTNVGFKLSYESEPPEGRESTDTLLRASIGYSF</sequence>
<reference evidence="1 2" key="2">
    <citation type="journal article" date="2011" name="J. Bacteriol.">
        <title>Complete genome sequence of strain HTCC2503T of Parvularcula bermudensis, the type species of the order "Parvularculales" in the class Alphaproteobacteria.</title>
        <authorList>
            <person name="Oh H.M."/>
            <person name="Kang I."/>
            <person name="Vergin K.L."/>
            <person name="Kang D."/>
            <person name="Rhee K.H."/>
            <person name="Giovannoni S.J."/>
            <person name="Cho J.C."/>
        </authorList>
    </citation>
    <scope>NUCLEOTIDE SEQUENCE [LARGE SCALE GENOMIC DNA]</scope>
    <source>
        <strain evidence="2">ATCC BAA-594 / HTCC2503 / KCTC 12087</strain>
    </source>
</reference>
<accession>E0TEV1</accession>
<dbReference type="Pfam" id="PF04338">
    <property type="entry name" value="DUF481"/>
    <property type="match status" value="1"/>
</dbReference>
<name>E0TEV1_PARBH</name>
<dbReference type="EMBL" id="CP002156">
    <property type="protein sequence ID" value="ADM09523.1"/>
    <property type="molecule type" value="Genomic_DNA"/>
</dbReference>
<dbReference type="KEGG" id="pbr:PB2503_07329"/>
<keyword evidence="2" id="KW-1185">Reference proteome</keyword>